<gene>
    <name evidence="2" type="ORF">B0I35DRAFT_473708</name>
</gene>
<feature type="compositionally biased region" description="Polar residues" evidence="1">
    <location>
        <begin position="206"/>
        <end position="219"/>
    </location>
</feature>
<dbReference type="AlphaFoldDB" id="A0A8K0WWV0"/>
<proteinExistence type="predicted"/>
<feature type="region of interest" description="Disordered" evidence="1">
    <location>
        <begin position="434"/>
        <end position="524"/>
    </location>
</feature>
<feature type="compositionally biased region" description="Low complexity" evidence="1">
    <location>
        <begin position="451"/>
        <end position="463"/>
    </location>
</feature>
<feature type="compositionally biased region" description="Basic residues" evidence="1">
    <location>
        <begin position="393"/>
        <end position="406"/>
    </location>
</feature>
<dbReference type="OrthoDB" id="37886at2759"/>
<keyword evidence="3" id="KW-1185">Reference proteome</keyword>
<dbReference type="Proteomes" id="UP000813444">
    <property type="component" value="Unassembled WGS sequence"/>
</dbReference>
<name>A0A8K0WWV0_9HYPO</name>
<feature type="compositionally biased region" description="Acidic residues" evidence="1">
    <location>
        <begin position="509"/>
        <end position="524"/>
    </location>
</feature>
<accession>A0A8K0WWV0</accession>
<dbReference type="EMBL" id="JAGPNK010000001">
    <property type="protein sequence ID" value="KAH7329067.1"/>
    <property type="molecule type" value="Genomic_DNA"/>
</dbReference>
<feature type="region of interest" description="Disordered" evidence="1">
    <location>
        <begin position="132"/>
        <end position="219"/>
    </location>
</feature>
<feature type="compositionally biased region" description="Low complexity" evidence="1">
    <location>
        <begin position="189"/>
        <end position="205"/>
    </location>
</feature>
<feature type="region of interest" description="Disordered" evidence="1">
    <location>
        <begin position="373"/>
        <end position="411"/>
    </location>
</feature>
<evidence type="ECO:0000313" key="2">
    <source>
        <dbReference type="EMBL" id="KAH7329067.1"/>
    </source>
</evidence>
<feature type="compositionally biased region" description="Low complexity" evidence="1">
    <location>
        <begin position="307"/>
        <end position="334"/>
    </location>
</feature>
<reference evidence="2" key="1">
    <citation type="journal article" date="2021" name="Nat. Commun.">
        <title>Genetic determinants of endophytism in the Arabidopsis root mycobiome.</title>
        <authorList>
            <person name="Mesny F."/>
            <person name="Miyauchi S."/>
            <person name="Thiergart T."/>
            <person name="Pickel B."/>
            <person name="Atanasova L."/>
            <person name="Karlsson M."/>
            <person name="Huettel B."/>
            <person name="Barry K.W."/>
            <person name="Haridas S."/>
            <person name="Chen C."/>
            <person name="Bauer D."/>
            <person name="Andreopoulos W."/>
            <person name="Pangilinan J."/>
            <person name="LaButti K."/>
            <person name="Riley R."/>
            <person name="Lipzen A."/>
            <person name="Clum A."/>
            <person name="Drula E."/>
            <person name="Henrissat B."/>
            <person name="Kohler A."/>
            <person name="Grigoriev I.V."/>
            <person name="Martin F.M."/>
            <person name="Hacquard S."/>
        </authorList>
    </citation>
    <scope>NUCLEOTIDE SEQUENCE</scope>
    <source>
        <strain evidence="2">MPI-CAGE-CH-0235</strain>
    </source>
</reference>
<organism evidence="2 3">
    <name type="scientific">Stachybotrys elegans</name>
    <dbReference type="NCBI Taxonomy" id="80388"/>
    <lineage>
        <taxon>Eukaryota</taxon>
        <taxon>Fungi</taxon>
        <taxon>Dikarya</taxon>
        <taxon>Ascomycota</taxon>
        <taxon>Pezizomycotina</taxon>
        <taxon>Sordariomycetes</taxon>
        <taxon>Hypocreomycetidae</taxon>
        <taxon>Hypocreales</taxon>
        <taxon>Stachybotryaceae</taxon>
        <taxon>Stachybotrys</taxon>
    </lineage>
</organism>
<comment type="caution">
    <text evidence="2">The sequence shown here is derived from an EMBL/GenBank/DDBJ whole genome shotgun (WGS) entry which is preliminary data.</text>
</comment>
<protein>
    <submittedName>
        <fullName evidence="2">Uncharacterized protein</fullName>
    </submittedName>
</protein>
<evidence type="ECO:0000256" key="1">
    <source>
        <dbReference type="SAM" id="MobiDB-lite"/>
    </source>
</evidence>
<evidence type="ECO:0000313" key="3">
    <source>
        <dbReference type="Proteomes" id="UP000813444"/>
    </source>
</evidence>
<feature type="region of interest" description="Disordered" evidence="1">
    <location>
        <begin position="307"/>
        <end position="341"/>
    </location>
</feature>
<feature type="compositionally biased region" description="Pro residues" evidence="1">
    <location>
        <begin position="178"/>
        <end position="188"/>
    </location>
</feature>
<sequence>MLAQMIDSTDPSVVRQVIRDRWERCLSGSAYHIAFLLNTSLAQADEGAIDSAIQTFGEKMARNGKANIIRHLNAQDLDQLTEDIHSKASNAFLDHGLARRLETIPAQSLVNALARAERLGYDVQDIVEEKANGRQEQVIPTAPRDSGANFNPPSAPRTASFPNPPPGPPRAQASAPAPATPSPAPGRPPSTGATQAQTWQAPATQPSQGTAPTATPSSSERIAYCSTCRRPCSGDTALAHHLRASACGGITTDLSRFGRDMCLHCGSRFGGSAGFAYHTKHNVCGVYSQQRTQHMQNLLAAMAERNQPSTEAAAAPATTTPQRTPDPTRPTADSNGSPYDMLTPEVRQRFEQEMEAAEKRYGGLMRAALSLPEPQQSEEMRRLKNQYNTKQSTTRKKYGIRLRKGRSKQEISAERVRLFGSANIPQSAMAAYTTYSSHPGSSSSPQPPPSQQAMSGPGPQSGPRVPLAQMNGGLSGSSATAEHVDPTSSMTPGWPPSAAATRGTADDPMQLDDSDSTDDEDIPA</sequence>
<feature type="compositionally biased region" description="Polar residues" evidence="1">
    <location>
        <begin position="476"/>
        <end position="491"/>
    </location>
</feature>